<evidence type="ECO:0000313" key="2">
    <source>
        <dbReference type="Proteomes" id="UP001271769"/>
    </source>
</evidence>
<evidence type="ECO:0000313" key="1">
    <source>
        <dbReference type="EMBL" id="MDY0870812.1"/>
    </source>
</evidence>
<proteinExistence type="predicted"/>
<dbReference type="Pfam" id="PF07310">
    <property type="entry name" value="PAS_5"/>
    <property type="match status" value="1"/>
</dbReference>
<dbReference type="InterPro" id="IPR009922">
    <property type="entry name" value="DUF1457"/>
</dbReference>
<comment type="caution">
    <text evidence="1">The sequence shown here is derived from an EMBL/GenBank/DDBJ whole genome shotgun (WGS) entry which is preliminary data.</text>
</comment>
<protein>
    <submittedName>
        <fullName evidence="1">PAS domain-containing protein</fullName>
    </submittedName>
</protein>
<accession>A0ABU5DU24</accession>
<gene>
    <name evidence="1" type="ORF">SMD31_02720</name>
</gene>
<dbReference type="Proteomes" id="UP001271769">
    <property type="component" value="Unassembled WGS sequence"/>
</dbReference>
<organism evidence="1 2">
    <name type="scientific">Dongia rigui</name>
    <dbReference type="NCBI Taxonomy" id="940149"/>
    <lineage>
        <taxon>Bacteria</taxon>
        <taxon>Pseudomonadati</taxon>
        <taxon>Pseudomonadota</taxon>
        <taxon>Alphaproteobacteria</taxon>
        <taxon>Rhodospirillales</taxon>
        <taxon>Dongiaceae</taxon>
        <taxon>Dongia</taxon>
    </lineage>
</organism>
<reference evidence="1 2" key="1">
    <citation type="journal article" date="2013" name="Antonie Van Leeuwenhoek">
        <title>Dongia rigui sp. nov., isolated from freshwater of a large wetland in Korea.</title>
        <authorList>
            <person name="Baik K.S."/>
            <person name="Hwang Y.M."/>
            <person name="Choi J.S."/>
            <person name="Kwon J."/>
            <person name="Seong C.N."/>
        </authorList>
    </citation>
    <scope>NUCLEOTIDE SEQUENCE [LARGE SCALE GENOMIC DNA]</scope>
    <source>
        <strain evidence="1 2">04SU4-P</strain>
    </source>
</reference>
<sequence length="164" mass="18592">MSEAAPEPGLVEPDWLGACGNLVQAVYRYWRSKARAGRLPRRSDIDPTEIPRLLSHLMIVEVVEDERRYVYRLVGTKEVEMRGRDPTGLSVIDAFLGISVEDALWHYDQTVTTRAPVHDDKPYVSTSGRWVSDDTLFLPLSEDGIRIDRILVAAAAEPYPKTRR</sequence>
<dbReference type="RefSeq" id="WP_320499160.1">
    <property type="nucleotide sequence ID" value="NZ_JAXCLX010000001.1"/>
</dbReference>
<keyword evidence="2" id="KW-1185">Reference proteome</keyword>
<name>A0ABU5DU24_9PROT</name>
<dbReference type="EMBL" id="JAXCLX010000001">
    <property type="protein sequence ID" value="MDY0870812.1"/>
    <property type="molecule type" value="Genomic_DNA"/>
</dbReference>